<keyword evidence="9" id="KW-0547">Nucleotide-binding</keyword>
<dbReference type="InterPro" id="IPR029056">
    <property type="entry name" value="Ribokinase-like"/>
</dbReference>
<dbReference type="STRING" id="867903.ThesuDRAFT_00944"/>
<evidence type="ECO:0000256" key="8">
    <source>
        <dbReference type="ARBA" id="ARBA00022679"/>
    </source>
</evidence>
<comment type="pathway">
    <text evidence="3">Cofactor biosynthesis; thiamine diphosphate biosynthesis; 4-amino-2-methyl-5-diphosphomethylpyrimidine from 5-amino-1-(5-phospho-D-ribosyl)imidazole: step 3/3.</text>
</comment>
<feature type="compositionally biased region" description="Pro residues" evidence="16">
    <location>
        <begin position="1"/>
        <end position="17"/>
    </location>
</feature>
<feature type="compositionally biased region" description="Pro residues" evidence="16">
    <location>
        <begin position="26"/>
        <end position="38"/>
    </location>
</feature>
<dbReference type="PANTHER" id="PTHR20858">
    <property type="entry name" value="PHOSPHOMETHYLPYRIMIDINE KINASE"/>
    <property type="match status" value="1"/>
</dbReference>
<dbReference type="GO" id="GO:0005829">
    <property type="term" value="C:cytosol"/>
    <property type="evidence" value="ECO:0007669"/>
    <property type="project" value="TreeGrafter"/>
</dbReference>
<evidence type="ECO:0000256" key="10">
    <source>
        <dbReference type="ARBA" id="ARBA00022777"/>
    </source>
</evidence>
<evidence type="ECO:0000256" key="16">
    <source>
        <dbReference type="SAM" id="MobiDB-lite"/>
    </source>
</evidence>
<dbReference type="PANTHER" id="PTHR20858:SF17">
    <property type="entry name" value="HYDROXYMETHYLPYRIMIDINE_PHOSPHOMETHYLPYRIMIDINE KINASE THI20-RELATED"/>
    <property type="match status" value="1"/>
</dbReference>
<evidence type="ECO:0000256" key="9">
    <source>
        <dbReference type="ARBA" id="ARBA00022741"/>
    </source>
</evidence>
<evidence type="ECO:0000313" key="19">
    <source>
        <dbReference type="Proteomes" id="UP000005710"/>
    </source>
</evidence>
<gene>
    <name evidence="18" type="ORF">ThesuDRAFT_00944</name>
</gene>
<keyword evidence="11" id="KW-0067">ATP-binding</keyword>
<dbReference type="GO" id="GO:0008972">
    <property type="term" value="F:phosphomethylpyrimidine kinase activity"/>
    <property type="evidence" value="ECO:0007669"/>
    <property type="project" value="UniProtKB-EC"/>
</dbReference>
<dbReference type="EMBL" id="AENY02000002">
    <property type="protein sequence ID" value="EKP95204.1"/>
    <property type="molecule type" value="Genomic_DNA"/>
</dbReference>
<evidence type="ECO:0000256" key="11">
    <source>
        <dbReference type="ARBA" id="ARBA00022840"/>
    </source>
</evidence>
<dbReference type="AlphaFoldDB" id="K6Q2G5"/>
<organism evidence="18 19">
    <name type="scientific">Thermaerobacter subterraneus DSM 13965</name>
    <dbReference type="NCBI Taxonomy" id="867903"/>
    <lineage>
        <taxon>Bacteria</taxon>
        <taxon>Bacillati</taxon>
        <taxon>Bacillota</taxon>
        <taxon>Clostridia</taxon>
        <taxon>Eubacteriales</taxon>
        <taxon>Clostridiales Family XVII. Incertae Sedis</taxon>
        <taxon>Thermaerobacter</taxon>
    </lineage>
</organism>
<dbReference type="InterPro" id="IPR013749">
    <property type="entry name" value="PM/HMP-P_kinase-1"/>
</dbReference>
<evidence type="ECO:0000256" key="14">
    <source>
        <dbReference type="ARBA" id="ARBA00042102"/>
    </source>
</evidence>
<keyword evidence="12" id="KW-0784">Thiamine biosynthesis</keyword>
<reference evidence="18" key="2">
    <citation type="submission" date="2012-10" db="EMBL/GenBank/DDBJ databases">
        <title>Improved high-quality draft of Thermaerobacter subterraneus C21, DSM 13965.</title>
        <authorList>
            <consortium name="DOE Joint Genome Institute"/>
            <person name="Eisen J."/>
            <person name="Huntemann M."/>
            <person name="Wei C.-L."/>
            <person name="Han J."/>
            <person name="Detter J.C."/>
            <person name="Han C."/>
            <person name="Tapia R."/>
            <person name="Chen A."/>
            <person name="Kyrpides N."/>
            <person name="Mavromatis K."/>
            <person name="Markowitz V."/>
            <person name="Szeto E."/>
            <person name="Ivanova N."/>
            <person name="Mikhailova N."/>
            <person name="Ovchinnikova G."/>
            <person name="Pagani I."/>
            <person name="Pati A."/>
            <person name="Goodwin L."/>
            <person name="Nordberg H.P."/>
            <person name="Cantor M.N."/>
            <person name="Hua S.X."/>
            <person name="Woyke T."/>
            <person name="Eisen J."/>
            <person name="Klenk H.-P."/>
        </authorList>
    </citation>
    <scope>NUCLEOTIDE SEQUENCE [LARGE SCALE GENOMIC DNA]</scope>
    <source>
        <strain evidence="18">DSM 13965</strain>
    </source>
</reference>
<dbReference type="CDD" id="cd01169">
    <property type="entry name" value="HMPP_kinase"/>
    <property type="match status" value="1"/>
</dbReference>
<dbReference type="HOGENOM" id="CLU_020520_0_0_9"/>
<protein>
    <recommendedName>
        <fullName evidence="7">Hydroxymethylpyrimidine/phosphomethylpyrimidine kinase</fullName>
        <ecNumber evidence="5">2.7.1.49</ecNumber>
        <ecNumber evidence="6">2.7.4.7</ecNumber>
    </recommendedName>
    <alternativeName>
        <fullName evidence="14">Hydroxymethylpyrimidine kinase</fullName>
    </alternativeName>
    <alternativeName>
        <fullName evidence="15">Hydroxymethylpyrimidine phosphate kinase</fullName>
    </alternativeName>
</protein>
<comment type="similarity">
    <text evidence="4">Belongs to the ThiD family.</text>
</comment>
<dbReference type="GO" id="GO:0009228">
    <property type="term" value="P:thiamine biosynthetic process"/>
    <property type="evidence" value="ECO:0007669"/>
    <property type="project" value="UniProtKB-KW"/>
</dbReference>
<dbReference type="FunFam" id="3.40.1190.20:FF:000003">
    <property type="entry name" value="Phosphomethylpyrimidine kinase ThiD"/>
    <property type="match status" value="1"/>
</dbReference>
<comment type="pathway">
    <text evidence="13">Cofactor biosynthesis; thiamine diphosphate biosynthesis; 4-amino-2-methyl-5-diphosphomethylpyrimidine from 5-amino-1-(5-phospho-D-ribosyl)imidazole: step 2/3.</text>
</comment>
<dbReference type="EC" id="2.7.1.49" evidence="5"/>
<dbReference type="eggNOG" id="COG0351">
    <property type="taxonomic scope" value="Bacteria"/>
</dbReference>
<dbReference type="EC" id="2.7.4.7" evidence="6"/>
<comment type="catalytic activity">
    <reaction evidence="1">
        <text>4-amino-5-hydroxymethyl-2-methylpyrimidine + ATP = 4-amino-2-methyl-5-(phosphooxymethyl)pyrimidine + ADP + H(+)</text>
        <dbReference type="Rhea" id="RHEA:23096"/>
        <dbReference type="ChEBI" id="CHEBI:15378"/>
        <dbReference type="ChEBI" id="CHEBI:16892"/>
        <dbReference type="ChEBI" id="CHEBI:30616"/>
        <dbReference type="ChEBI" id="CHEBI:58354"/>
        <dbReference type="ChEBI" id="CHEBI:456216"/>
        <dbReference type="EC" id="2.7.1.49"/>
    </reaction>
</comment>
<evidence type="ECO:0000256" key="13">
    <source>
        <dbReference type="ARBA" id="ARBA00037917"/>
    </source>
</evidence>
<dbReference type="Proteomes" id="UP000005710">
    <property type="component" value="Unassembled WGS sequence"/>
</dbReference>
<dbReference type="RefSeq" id="WP_006903214.1">
    <property type="nucleotide sequence ID" value="NZ_JH976535.1"/>
</dbReference>
<evidence type="ECO:0000256" key="15">
    <source>
        <dbReference type="ARBA" id="ARBA00043176"/>
    </source>
</evidence>
<feature type="region of interest" description="Disordered" evidence="16">
    <location>
        <begin position="302"/>
        <end position="349"/>
    </location>
</feature>
<dbReference type="Pfam" id="PF08543">
    <property type="entry name" value="Phos_pyr_kin"/>
    <property type="match status" value="1"/>
</dbReference>
<comment type="caution">
    <text evidence="18">The sequence shown here is derived from an EMBL/GenBank/DDBJ whole genome shotgun (WGS) entry which is preliminary data.</text>
</comment>
<dbReference type="SUPFAM" id="SSF53613">
    <property type="entry name" value="Ribokinase-like"/>
    <property type="match status" value="1"/>
</dbReference>
<evidence type="ECO:0000259" key="17">
    <source>
        <dbReference type="Pfam" id="PF08543"/>
    </source>
</evidence>
<dbReference type="OrthoDB" id="9810880at2"/>
<dbReference type="Gene3D" id="3.40.1190.20">
    <property type="match status" value="1"/>
</dbReference>
<dbReference type="InterPro" id="IPR004399">
    <property type="entry name" value="HMP/HMP-P_kinase_dom"/>
</dbReference>
<evidence type="ECO:0000313" key="18">
    <source>
        <dbReference type="EMBL" id="EKP95204.1"/>
    </source>
</evidence>
<dbReference type="NCBIfam" id="TIGR00097">
    <property type="entry name" value="HMP-P_kinase"/>
    <property type="match status" value="1"/>
</dbReference>
<evidence type="ECO:0000256" key="1">
    <source>
        <dbReference type="ARBA" id="ARBA00000151"/>
    </source>
</evidence>
<evidence type="ECO:0000256" key="5">
    <source>
        <dbReference type="ARBA" id="ARBA00012135"/>
    </source>
</evidence>
<evidence type="ECO:0000256" key="6">
    <source>
        <dbReference type="ARBA" id="ARBA00012963"/>
    </source>
</evidence>
<feature type="domain" description="Pyridoxamine kinase/Phosphomethylpyrimidine kinase" evidence="17">
    <location>
        <begin position="46"/>
        <end position="295"/>
    </location>
</feature>
<comment type="catalytic activity">
    <reaction evidence="2">
        <text>4-amino-2-methyl-5-(phosphooxymethyl)pyrimidine + ATP = 4-amino-2-methyl-5-(diphosphooxymethyl)pyrimidine + ADP</text>
        <dbReference type="Rhea" id="RHEA:19893"/>
        <dbReference type="ChEBI" id="CHEBI:30616"/>
        <dbReference type="ChEBI" id="CHEBI:57841"/>
        <dbReference type="ChEBI" id="CHEBI:58354"/>
        <dbReference type="ChEBI" id="CHEBI:456216"/>
        <dbReference type="EC" id="2.7.4.7"/>
    </reaction>
</comment>
<reference evidence="18" key="1">
    <citation type="submission" date="2010-10" db="EMBL/GenBank/DDBJ databases">
        <authorList>
            <consortium name="US DOE Joint Genome Institute (JGI-PGF)"/>
            <person name="Lucas S."/>
            <person name="Copeland A."/>
            <person name="Lapidus A."/>
            <person name="Bruce D."/>
            <person name="Goodwin L."/>
            <person name="Pitluck S."/>
            <person name="Kyrpides N."/>
            <person name="Mavromatis K."/>
            <person name="Detter J.C."/>
            <person name="Han C."/>
            <person name="Land M."/>
            <person name="Hauser L."/>
            <person name="Markowitz V."/>
            <person name="Cheng J.-F."/>
            <person name="Hugenholtz P."/>
            <person name="Woyke T."/>
            <person name="Wu D."/>
            <person name="Pukall R."/>
            <person name="Wahrenburg C."/>
            <person name="Brambilla E."/>
            <person name="Klenk H.-P."/>
            <person name="Eisen J.A."/>
        </authorList>
    </citation>
    <scope>NUCLEOTIDE SEQUENCE [LARGE SCALE GENOMIC DNA]</scope>
    <source>
        <strain evidence="18">DSM 13965</strain>
    </source>
</reference>
<keyword evidence="10 18" id="KW-0418">Kinase</keyword>
<keyword evidence="8" id="KW-0808">Transferase</keyword>
<evidence type="ECO:0000256" key="7">
    <source>
        <dbReference type="ARBA" id="ARBA00019161"/>
    </source>
</evidence>
<evidence type="ECO:0000256" key="3">
    <source>
        <dbReference type="ARBA" id="ARBA00004769"/>
    </source>
</evidence>
<evidence type="ECO:0000256" key="12">
    <source>
        <dbReference type="ARBA" id="ARBA00022977"/>
    </source>
</evidence>
<name>K6Q2G5_9FIRM</name>
<dbReference type="GO" id="GO:0005524">
    <property type="term" value="F:ATP binding"/>
    <property type="evidence" value="ECO:0007669"/>
    <property type="project" value="UniProtKB-KW"/>
</dbReference>
<evidence type="ECO:0000256" key="2">
    <source>
        <dbReference type="ARBA" id="ARBA00000565"/>
    </source>
</evidence>
<dbReference type="GO" id="GO:0008902">
    <property type="term" value="F:hydroxymethylpyrimidine kinase activity"/>
    <property type="evidence" value="ECO:0007669"/>
    <property type="project" value="UniProtKB-EC"/>
</dbReference>
<sequence length="349" mass="35899">MPTPAEPRPGEPRPGAPRPDGRPDAPHPGTPPQVPPPRAMTIAGSDSGGGAGIQADLKTFNALRVFGTSAITALTAQNTEGVRDVHLVPPGMVAAQIDAVLDDIGTDAAKTGMLGTTAIVEAVAERIGHWRDRLGPFPLVVDPVMIAKSGAPLLDEPAREAVRRLLLPLATVITPNRHEAEELAGVPIRTLDDARRAAQVLHGLGPTWVVVKGGHVAEDSADAVDVVYDGRDWHLLRAPRIATRSTHGTGCTFSAAITAYLARGYGVLDALRAAKIYITGAIRHAPAIGRGHGPTCSFYPWEAAPDDPLGDPLGAAAGEGGAPNGAPVDQAASGAAGPEGRQLDGGEEG</sequence>
<accession>K6Q2G5</accession>
<proteinExistence type="inferred from homology"/>
<feature type="region of interest" description="Disordered" evidence="16">
    <location>
        <begin position="1"/>
        <end position="50"/>
    </location>
</feature>
<keyword evidence="19" id="KW-1185">Reference proteome</keyword>
<evidence type="ECO:0000256" key="4">
    <source>
        <dbReference type="ARBA" id="ARBA00009879"/>
    </source>
</evidence>